<dbReference type="EMBL" id="CP000812">
    <property type="protein sequence ID" value="ABV32667.1"/>
    <property type="molecule type" value="Genomic_DNA"/>
</dbReference>
<gene>
    <name evidence="1" type="ordered locus">Tlet_0096</name>
</gene>
<reference evidence="1 2" key="1">
    <citation type="submission" date="2007-08" db="EMBL/GenBank/DDBJ databases">
        <title>Complete sequence of Thermotoga lettingae TMO.</title>
        <authorList>
            <consortium name="US DOE Joint Genome Institute"/>
            <person name="Copeland A."/>
            <person name="Lucas S."/>
            <person name="Lapidus A."/>
            <person name="Barry K."/>
            <person name="Glavina del Rio T."/>
            <person name="Dalin E."/>
            <person name="Tice H."/>
            <person name="Pitluck S."/>
            <person name="Foster B."/>
            <person name="Bruce D."/>
            <person name="Schmutz J."/>
            <person name="Larimer F."/>
            <person name="Land M."/>
            <person name="Hauser L."/>
            <person name="Kyrpides N."/>
            <person name="Mikhailova N."/>
            <person name="Nelson K."/>
            <person name="Gogarten J.P."/>
            <person name="Noll K."/>
            <person name="Richardson P."/>
        </authorList>
    </citation>
    <scope>NUCLEOTIDE SEQUENCE [LARGE SCALE GENOMIC DNA]</scope>
    <source>
        <strain evidence="2">ATCC BAA-301 / DSM 14385 / NBRC 107922 / TMO</strain>
    </source>
</reference>
<dbReference type="HOGENOM" id="CLU_2317993_0_0_0"/>
<reference evidence="1 2" key="2">
    <citation type="journal article" date="2009" name="Proc. Natl. Acad. Sci. U.S.A.">
        <title>On the chimeric nature, thermophilic origin, and phylogenetic placement of the Thermotogales.</title>
        <authorList>
            <person name="Zhaxybayeva O."/>
            <person name="Swithers K.S."/>
            <person name="Lapierre P."/>
            <person name="Fournier G.P."/>
            <person name="Bickhart D.M."/>
            <person name="DeBoy R.T."/>
            <person name="Nelson K.E."/>
            <person name="Nesbo C.L."/>
            <person name="Doolittle W.F."/>
            <person name="Gogarten J.P."/>
            <person name="Noll K.M."/>
        </authorList>
    </citation>
    <scope>NUCLEOTIDE SEQUENCE [LARGE SCALE GENOMIC DNA]</scope>
    <source>
        <strain evidence="2">ATCC BAA-301 / DSM 14385 / NBRC 107922 / TMO</strain>
    </source>
</reference>
<evidence type="ECO:0000313" key="2">
    <source>
        <dbReference type="Proteomes" id="UP000002016"/>
    </source>
</evidence>
<dbReference type="AlphaFoldDB" id="A8F3D3"/>
<dbReference type="RefSeq" id="WP_012002148.1">
    <property type="nucleotide sequence ID" value="NC_009828.1"/>
</dbReference>
<proteinExistence type="predicted"/>
<accession>A8F3D3</accession>
<organism evidence="1 2">
    <name type="scientific">Pseudothermotoga lettingae (strain ATCC BAA-301 / DSM 14385 / NBRC 107922 / TMO)</name>
    <name type="common">Thermotoga lettingae</name>
    <dbReference type="NCBI Taxonomy" id="416591"/>
    <lineage>
        <taxon>Bacteria</taxon>
        <taxon>Thermotogati</taxon>
        <taxon>Thermotogota</taxon>
        <taxon>Thermotogae</taxon>
        <taxon>Thermotogales</taxon>
        <taxon>Thermotogaceae</taxon>
        <taxon>Pseudothermotoga</taxon>
    </lineage>
</organism>
<protein>
    <submittedName>
        <fullName evidence="1">Uncharacterized protein</fullName>
    </submittedName>
</protein>
<name>A8F3D3_PSELT</name>
<dbReference type="Proteomes" id="UP000002016">
    <property type="component" value="Chromosome"/>
</dbReference>
<sequence length="99" mass="11658">MDLQALQWLDPLVGVVNATDIIDFILNFEDVIRRGKKVPDIFFFSIVEYMLFSQTLSVQSLSYNLIDSLIYELFFKEKFHQDGLYPEPKNTCWKQSQNT</sequence>
<evidence type="ECO:0000313" key="1">
    <source>
        <dbReference type="EMBL" id="ABV32667.1"/>
    </source>
</evidence>
<dbReference type="OrthoDB" id="9815272at2"/>
<dbReference type="KEGG" id="tle:Tlet_0096"/>
<keyword evidence="2" id="KW-1185">Reference proteome</keyword>